<comment type="caution">
    <text evidence="2">The sequence shown here is derived from an EMBL/GenBank/DDBJ whole genome shotgun (WGS) entry which is preliminary data.</text>
</comment>
<proteinExistence type="predicted"/>
<feature type="compositionally biased region" description="Basic and acidic residues" evidence="1">
    <location>
        <begin position="33"/>
        <end position="46"/>
    </location>
</feature>
<dbReference type="RefSeq" id="WP_199018467.1">
    <property type="nucleotide sequence ID" value="NZ_JAELUP010000014.1"/>
</dbReference>
<reference evidence="2" key="1">
    <citation type="submission" date="2020-12" db="EMBL/GenBank/DDBJ databases">
        <authorList>
            <person name="Huq M.A."/>
        </authorList>
    </citation>
    <scope>NUCLEOTIDE SEQUENCE</scope>
    <source>
        <strain evidence="2">MAHUQ-46</strain>
    </source>
</reference>
<evidence type="ECO:0000256" key="1">
    <source>
        <dbReference type="SAM" id="MobiDB-lite"/>
    </source>
</evidence>
<sequence length="172" mass="19182">MSQEPLIFSDASEQVSEKRNLHLPTAGVPSSVTKEDESSKDKDFGEKLTLTTAKRLHDTEGLSIETAFPTARKAIPSSKRQPVLRPKGNPPSVPMPLAGARSDETPSSSESPTPLPKKAPPFSERYRRMTTYLENPLFHRVHALHRQGEFPKIANLLNSAVREYLDRHYPSP</sequence>
<feature type="region of interest" description="Disordered" evidence="1">
    <location>
        <begin position="1"/>
        <end position="127"/>
    </location>
</feature>
<accession>A0A934J5X7</accession>
<gene>
    <name evidence="2" type="ORF">JFN88_06220</name>
</gene>
<dbReference type="AlphaFoldDB" id="A0A934J5X7"/>
<organism evidence="2 3">
    <name type="scientific">Paenibacillus roseus</name>
    <dbReference type="NCBI Taxonomy" id="2798579"/>
    <lineage>
        <taxon>Bacteria</taxon>
        <taxon>Bacillati</taxon>
        <taxon>Bacillota</taxon>
        <taxon>Bacilli</taxon>
        <taxon>Bacillales</taxon>
        <taxon>Paenibacillaceae</taxon>
        <taxon>Paenibacillus</taxon>
    </lineage>
</organism>
<evidence type="ECO:0000313" key="2">
    <source>
        <dbReference type="EMBL" id="MBJ6360913.1"/>
    </source>
</evidence>
<keyword evidence="3" id="KW-1185">Reference proteome</keyword>
<name>A0A934J5X7_9BACL</name>
<protein>
    <submittedName>
        <fullName evidence="2">Uncharacterized protein</fullName>
    </submittedName>
</protein>
<dbReference type="EMBL" id="JAELUP010000014">
    <property type="protein sequence ID" value="MBJ6360913.1"/>
    <property type="molecule type" value="Genomic_DNA"/>
</dbReference>
<dbReference type="Proteomes" id="UP000640274">
    <property type="component" value="Unassembled WGS sequence"/>
</dbReference>
<evidence type="ECO:0000313" key="3">
    <source>
        <dbReference type="Proteomes" id="UP000640274"/>
    </source>
</evidence>